<evidence type="ECO:0000256" key="4">
    <source>
        <dbReference type="ARBA" id="ARBA00013229"/>
    </source>
</evidence>
<gene>
    <name evidence="13" type="ORF">CYLTODRAFT_394713</name>
</gene>
<evidence type="ECO:0000313" key="13">
    <source>
        <dbReference type="EMBL" id="KIY68890.1"/>
    </source>
</evidence>
<comment type="subcellular location">
    <subcellularLocation>
        <location evidence="1 11">Secreted</location>
    </subcellularLocation>
</comment>
<dbReference type="InterPro" id="IPR011050">
    <property type="entry name" value="Pectin_lyase_fold/virulence"/>
</dbReference>
<comment type="similarity">
    <text evidence="3">Belongs to the pectinesterase family.</text>
</comment>
<feature type="domain" description="Pectinesterase catalytic" evidence="12">
    <location>
        <begin position="36"/>
        <end position="318"/>
    </location>
</feature>
<evidence type="ECO:0000256" key="8">
    <source>
        <dbReference type="ARBA" id="ARBA00023085"/>
    </source>
</evidence>
<dbReference type="InterPro" id="IPR033131">
    <property type="entry name" value="Pectinesterase_Asp_AS"/>
</dbReference>
<sequence>MLLLYAASLSVFIQLAFAATRTSPPSGSYVVRSGTSTSGEYKTVASAVAALPNDGAEKVIFIYPGTYKEQVYITRDSVTIYGYTSDTTSYSANQVTLTQSVTAGDAGSNDASGTLRIHGDNVSIYNINIANSYGKGTQAIALSEYGSKVGVYASKITGYQDTLLVNDGTSVFLDSYIEGATDFIFGRRGKAYFQGNTIAVSGKGYITASGRESDDDTSYVFESNTVVLASGAASDTSGGQYLGRPWGEYAKVIFKNTNVTAKLNPAIWSVWNSGDTRTGHVLFGEYNTVGSGVSGASRPSFATVLSSSQASAYSISSAVGSDYASWVDADYL</sequence>
<organism evidence="13 14">
    <name type="scientific">Cylindrobasidium torrendii FP15055 ss-10</name>
    <dbReference type="NCBI Taxonomy" id="1314674"/>
    <lineage>
        <taxon>Eukaryota</taxon>
        <taxon>Fungi</taxon>
        <taxon>Dikarya</taxon>
        <taxon>Basidiomycota</taxon>
        <taxon>Agaricomycotina</taxon>
        <taxon>Agaricomycetes</taxon>
        <taxon>Agaricomycetidae</taxon>
        <taxon>Agaricales</taxon>
        <taxon>Marasmiineae</taxon>
        <taxon>Physalacriaceae</taxon>
        <taxon>Cylindrobasidium</taxon>
    </lineage>
</organism>
<keyword evidence="6 11" id="KW-0732">Signal</keyword>
<proteinExistence type="inferred from homology"/>
<evidence type="ECO:0000256" key="11">
    <source>
        <dbReference type="RuleBase" id="RU000589"/>
    </source>
</evidence>
<dbReference type="GO" id="GO:0030599">
    <property type="term" value="F:pectinesterase activity"/>
    <property type="evidence" value="ECO:0007669"/>
    <property type="project" value="UniProtKB-UniRule"/>
</dbReference>
<feature type="signal peptide" evidence="11">
    <location>
        <begin position="1"/>
        <end position="18"/>
    </location>
</feature>
<dbReference type="STRING" id="1314674.A0A0D7BFA7"/>
<dbReference type="FunFam" id="2.160.20.10:FF:000014">
    <property type="entry name" value="Pectinesterase"/>
    <property type="match status" value="1"/>
</dbReference>
<dbReference type="EMBL" id="KN880494">
    <property type="protein sequence ID" value="KIY68890.1"/>
    <property type="molecule type" value="Genomic_DNA"/>
</dbReference>
<dbReference type="Pfam" id="PF01095">
    <property type="entry name" value="Pectinesterase"/>
    <property type="match status" value="1"/>
</dbReference>
<dbReference type="UniPathway" id="UPA00545">
    <property type="reaction ID" value="UER00823"/>
</dbReference>
<evidence type="ECO:0000256" key="6">
    <source>
        <dbReference type="ARBA" id="ARBA00022729"/>
    </source>
</evidence>
<evidence type="ECO:0000256" key="1">
    <source>
        <dbReference type="ARBA" id="ARBA00004613"/>
    </source>
</evidence>
<protein>
    <recommendedName>
        <fullName evidence="4 11">Pectinesterase</fullName>
        <ecNumber evidence="4 11">3.1.1.11</ecNumber>
    </recommendedName>
</protein>
<comment type="function">
    <text evidence="11">Involved in maceration and soft-rotting of plant tissue.</text>
</comment>
<accession>A0A0D7BFA7</accession>
<dbReference type="GO" id="GO:0005576">
    <property type="term" value="C:extracellular region"/>
    <property type="evidence" value="ECO:0007669"/>
    <property type="project" value="UniProtKB-SubCell"/>
</dbReference>
<dbReference type="PANTHER" id="PTHR31321">
    <property type="entry name" value="ACYL-COA THIOESTER HYDROLASE YBHC-RELATED"/>
    <property type="match status" value="1"/>
</dbReference>
<keyword evidence="11" id="KW-0961">Cell wall biogenesis/degradation</keyword>
<dbReference type="PANTHER" id="PTHR31321:SF127">
    <property type="entry name" value="PECTINESTERASE"/>
    <property type="match status" value="1"/>
</dbReference>
<dbReference type="InterPro" id="IPR012334">
    <property type="entry name" value="Pectin_lyas_fold"/>
</dbReference>
<dbReference type="OrthoDB" id="2019149at2759"/>
<evidence type="ECO:0000256" key="2">
    <source>
        <dbReference type="ARBA" id="ARBA00005184"/>
    </source>
</evidence>
<dbReference type="AlphaFoldDB" id="A0A0D7BFA7"/>
<evidence type="ECO:0000256" key="3">
    <source>
        <dbReference type="ARBA" id="ARBA00008891"/>
    </source>
</evidence>
<dbReference type="SUPFAM" id="SSF51126">
    <property type="entry name" value="Pectin lyase-like"/>
    <property type="match status" value="1"/>
</dbReference>
<name>A0A0D7BFA7_9AGAR</name>
<evidence type="ECO:0000256" key="7">
    <source>
        <dbReference type="ARBA" id="ARBA00022801"/>
    </source>
</evidence>
<keyword evidence="14" id="KW-1185">Reference proteome</keyword>
<dbReference type="Gene3D" id="2.160.20.10">
    <property type="entry name" value="Single-stranded right-handed beta-helix, Pectin lyase-like"/>
    <property type="match status" value="1"/>
</dbReference>
<evidence type="ECO:0000256" key="5">
    <source>
        <dbReference type="ARBA" id="ARBA00022525"/>
    </source>
</evidence>
<feature type="active site" evidence="10">
    <location>
        <position position="182"/>
    </location>
</feature>
<dbReference type="EC" id="3.1.1.11" evidence="4 11"/>
<comment type="pathway">
    <text evidence="2 11">Glycan metabolism; pectin degradation; 2-dehydro-3-deoxy-D-gluconate from pectin: step 1/5.</text>
</comment>
<dbReference type="InterPro" id="IPR000070">
    <property type="entry name" value="Pectinesterase_cat"/>
</dbReference>
<reference evidence="13 14" key="1">
    <citation type="journal article" date="2015" name="Fungal Genet. Biol.">
        <title>Evolution of novel wood decay mechanisms in Agaricales revealed by the genome sequences of Fistulina hepatica and Cylindrobasidium torrendii.</title>
        <authorList>
            <person name="Floudas D."/>
            <person name="Held B.W."/>
            <person name="Riley R."/>
            <person name="Nagy L.G."/>
            <person name="Koehler G."/>
            <person name="Ransdell A.S."/>
            <person name="Younus H."/>
            <person name="Chow J."/>
            <person name="Chiniquy J."/>
            <person name="Lipzen A."/>
            <person name="Tritt A."/>
            <person name="Sun H."/>
            <person name="Haridas S."/>
            <person name="LaButti K."/>
            <person name="Ohm R.A."/>
            <person name="Kues U."/>
            <person name="Blanchette R.A."/>
            <person name="Grigoriev I.V."/>
            <person name="Minto R.E."/>
            <person name="Hibbett D.S."/>
        </authorList>
    </citation>
    <scope>NUCLEOTIDE SEQUENCE [LARGE SCALE GENOMIC DNA]</scope>
    <source>
        <strain evidence="13 14">FP15055 ss-10</strain>
    </source>
</reference>
<evidence type="ECO:0000256" key="10">
    <source>
        <dbReference type="PROSITE-ProRule" id="PRU10040"/>
    </source>
</evidence>
<dbReference type="Proteomes" id="UP000054007">
    <property type="component" value="Unassembled WGS sequence"/>
</dbReference>
<keyword evidence="5 11" id="KW-0964">Secreted</keyword>
<dbReference type="GO" id="GO:0045490">
    <property type="term" value="P:pectin catabolic process"/>
    <property type="evidence" value="ECO:0007669"/>
    <property type="project" value="UniProtKB-UniRule"/>
</dbReference>
<dbReference type="GO" id="GO:0042545">
    <property type="term" value="P:cell wall modification"/>
    <property type="evidence" value="ECO:0007669"/>
    <property type="project" value="UniProtKB-UniRule"/>
</dbReference>
<dbReference type="PROSITE" id="PS00503">
    <property type="entry name" value="PECTINESTERASE_2"/>
    <property type="match status" value="1"/>
</dbReference>
<evidence type="ECO:0000313" key="14">
    <source>
        <dbReference type="Proteomes" id="UP000054007"/>
    </source>
</evidence>
<feature type="chain" id="PRO_5005115156" description="Pectinesterase" evidence="11">
    <location>
        <begin position="19"/>
        <end position="332"/>
    </location>
</feature>
<evidence type="ECO:0000259" key="12">
    <source>
        <dbReference type="Pfam" id="PF01095"/>
    </source>
</evidence>
<keyword evidence="8 11" id="KW-0063">Aspartyl esterase</keyword>
<comment type="catalytic activity">
    <reaction evidence="9 11">
        <text>[(1-&gt;4)-alpha-D-galacturonosyl methyl ester](n) + n H2O = [(1-&gt;4)-alpha-D-galacturonosyl](n) + n methanol + n H(+)</text>
        <dbReference type="Rhea" id="RHEA:22380"/>
        <dbReference type="Rhea" id="RHEA-COMP:14570"/>
        <dbReference type="Rhea" id="RHEA-COMP:14573"/>
        <dbReference type="ChEBI" id="CHEBI:15377"/>
        <dbReference type="ChEBI" id="CHEBI:15378"/>
        <dbReference type="ChEBI" id="CHEBI:17790"/>
        <dbReference type="ChEBI" id="CHEBI:140522"/>
        <dbReference type="ChEBI" id="CHEBI:140523"/>
        <dbReference type="EC" id="3.1.1.11"/>
    </reaction>
</comment>
<keyword evidence="7 11" id="KW-0378">Hydrolase</keyword>
<evidence type="ECO:0000256" key="9">
    <source>
        <dbReference type="ARBA" id="ARBA00047928"/>
    </source>
</evidence>